<proteinExistence type="predicted"/>
<name>A0A2H3BS77_9AGAR</name>
<reference evidence="2" key="1">
    <citation type="journal article" date="2017" name="Nat. Ecol. Evol.">
        <title>Genome expansion and lineage-specific genetic innovations in the forest pathogenic fungi Armillaria.</title>
        <authorList>
            <person name="Sipos G."/>
            <person name="Prasanna A.N."/>
            <person name="Walter M.C."/>
            <person name="O'Connor E."/>
            <person name="Balint B."/>
            <person name="Krizsan K."/>
            <person name="Kiss B."/>
            <person name="Hess J."/>
            <person name="Varga T."/>
            <person name="Slot J."/>
            <person name="Riley R."/>
            <person name="Boka B."/>
            <person name="Rigling D."/>
            <person name="Barry K."/>
            <person name="Lee J."/>
            <person name="Mihaltcheva S."/>
            <person name="LaButti K."/>
            <person name="Lipzen A."/>
            <person name="Waldron R."/>
            <person name="Moloney N.M."/>
            <person name="Sperisen C."/>
            <person name="Kredics L."/>
            <person name="Vagvoelgyi C."/>
            <person name="Patrignani A."/>
            <person name="Fitzpatrick D."/>
            <person name="Nagy I."/>
            <person name="Doyle S."/>
            <person name="Anderson J.B."/>
            <person name="Grigoriev I.V."/>
            <person name="Gueldener U."/>
            <person name="Muensterkoetter M."/>
            <person name="Nagy L.G."/>
        </authorList>
    </citation>
    <scope>NUCLEOTIDE SEQUENCE [LARGE SCALE GENOMIC DNA]</scope>
    <source>
        <strain evidence="2">28-4</strain>
    </source>
</reference>
<dbReference type="EMBL" id="KZ293423">
    <property type="protein sequence ID" value="PBK71804.1"/>
    <property type="molecule type" value="Genomic_DNA"/>
</dbReference>
<sequence>MEELQARLDATLQDNSLLEEDRLLTAALLQQKIQVLQREINKKCHTSNMVRAKLELETISKYWIKIGNKKQSWDTVHELCKPGSEPLVYLKRSDKMASAARDSYDDLQRKETFPDASADERDQATTAVLDAIRRRVPEAKKEALATLLQYDEILAALKMATKGKATGIDGLPYELWLLLYNRLANSDDEIE</sequence>
<accession>A0A2H3BS77</accession>
<keyword evidence="2" id="KW-1185">Reference proteome</keyword>
<dbReference type="AlphaFoldDB" id="A0A2H3BS77"/>
<evidence type="ECO:0000313" key="2">
    <source>
        <dbReference type="Proteomes" id="UP000218334"/>
    </source>
</evidence>
<evidence type="ECO:0008006" key="3">
    <source>
        <dbReference type="Google" id="ProtNLM"/>
    </source>
</evidence>
<dbReference type="Proteomes" id="UP000218334">
    <property type="component" value="Unassembled WGS sequence"/>
</dbReference>
<evidence type="ECO:0000313" key="1">
    <source>
        <dbReference type="EMBL" id="PBK71804.1"/>
    </source>
</evidence>
<gene>
    <name evidence="1" type="ORF">ARMSODRAFT_1016798</name>
</gene>
<organism evidence="1 2">
    <name type="scientific">Armillaria solidipes</name>
    <dbReference type="NCBI Taxonomy" id="1076256"/>
    <lineage>
        <taxon>Eukaryota</taxon>
        <taxon>Fungi</taxon>
        <taxon>Dikarya</taxon>
        <taxon>Basidiomycota</taxon>
        <taxon>Agaricomycotina</taxon>
        <taxon>Agaricomycetes</taxon>
        <taxon>Agaricomycetidae</taxon>
        <taxon>Agaricales</taxon>
        <taxon>Marasmiineae</taxon>
        <taxon>Physalacriaceae</taxon>
        <taxon>Armillaria</taxon>
    </lineage>
</organism>
<dbReference type="STRING" id="1076256.A0A2H3BS77"/>
<protein>
    <recommendedName>
        <fullName evidence="3">Reverse transcriptase domain-containing protein</fullName>
    </recommendedName>
</protein>